<dbReference type="CDD" id="cd12148">
    <property type="entry name" value="fungal_TF_MHR"/>
    <property type="match status" value="1"/>
</dbReference>
<keyword evidence="3" id="KW-0238">DNA-binding</keyword>
<dbReference type="Proteomes" id="UP001209540">
    <property type="component" value="Unassembled WGS sequence"/>
</dbReference>
<keyword evidence="9" id="KW-1185">Reference proteome</keyword>
<dbReference type="Pfam" id="PF00172">
    <property type="entry name" value="Zn_clus"/>
    <property type="match status" value="1"/>
</dbReference>
<keyword evidence="4" id="KW-0804">Transcription</keyword>
<gene>
    <name evidence="8" type="ORF">BDA99DRAFT_407508</name>
</gene>
<dbReference type="AlphaFoldDB" id="A0AAD5JLF8"/>
<dbReference type="EMBL" id="JAIXMP010000055">
    <property type="protein sequence ID" value="KAI9244954.1"/>
    <property type="molecule type" value="Genomic_DNA"/>
</dbReference>
<evidence type="ECO:0000256" key="2">
    <source>
        <dbReference type="ARBA" id="ARBA00023015"/>
    </source>
</evidence>
<evidence type="ECO:0000256" key="4">
    <source>
        <dbReference type="ARBA" id="ARBA00023163"/>
    </source>
</evidence>
<dbReference type="GO" id="GO:0000981">
    <property type="term" value="F:DNA-binding transcription factor activity, RNA polymerase II-specific"/>
    <property type="evidence" value="ECO:0007669"/>
    <property type="project" value="InterPro"/>
</dbReference>
<reference evidence="8" key="2">
    <citation type="submission" date="2023-02" db="EMBL/GenBank/DDBJ databases">
        <authorList>
            <consortium name="DOE Joint Genome Institute"/>
            <person name="Mondo S.J."/>
            <person name="Chang Y."/>
            <person name="Wang Y."/>
            <person name="Ahrendt S."/>
            <person name="Andreopoulos W."/>
            <person name="Barry K."/>
            <person name="Beard J."/>
            <person name="Benny G.L."/>
            <person name="Blankenship S."/>
            <person name="Bonito G."/>
            <person name="Cuomo C."/>
            <person name="Desiro A."/>
            <person name="Gervers K.A."/>
            <person name="Hundley H."/>
            <person name="Kuo A."/>
            <person name="LaButti K."/>
            <person name="Lang B.F."/>
            <person name="Lipzen A."/>
            <person name="O'Donnell K."/>
            <person name="Pangilinan J."/>
            <person name="Reynolds N."/>
            <person name="Sandor L."/>
            <person name="Smith M.W."/>
            <person name="Tsang A."/>
            <person name="Grigoriev I.V."/>
            <person name="Stajich J.E."/>
            <person name="Spatafora J.W."/>
        </authorList>
    </citation>
    <scope>NUCLEOTIDE SEQUENCE</scope>
    <source>
        <strain evidence="8">RSA 2281</strain>
    </source>
</reference>
<evidence type="ECO:0000256" key="1">
    <source>
        <dbReference type="ARBA" id="ARBA00022723"/>
    </source>
</evidence>
<evidence type="ECO:0000313" key="9">
    <source>
        <dbReference type="Proteomes" id="UP001209540"/>
    </source>
</evidence>
<dbReference type="CDD" id="cd00067">
    <property type="entry name" value="GAL4"/>
    <property type="match status" value="1"/>
</dbReference>
<keyword evidence="2" id="KW-0805">Transcription regulation</keyword>
<dbReference type="PROSITE" id="PS50048">
    <property type="entry name" value="ZN2_CY6_FUNGAL_2"/>
    <property type="match status" value="1"/>
</dbReference>
<dbReference type="InterPro" id="IPR051127">
    <property type="entry name" value="Fungal_SecMet_Regulators"/>
</dbReference>
<feature type="non-terminal residue" evidence="8">
    <location>
        <position position="623"/>
    </location>
</feature>
<dbReference type="InterPro" id="IPR001138">
    <property type="entry name" value="Zn2Cys6_DnaBD"/>
</dbReference>
<dbReference type="SUPFAM" id="SSF57701">
    <property type="entry name" value="Zn2/Cys6 DNA-binding domain"/>
    <property type="match status" value="1"/>
</dbReference>
<protein>
    <submittedName>
        <fullName evidence="8">Fungal-specific transcription factor domain-containing protein</fullName>
    </submittedName>
</protein>
<dbReference type="GO" id="GO:0000435">
    <property type="term" value="P:positive regulation of transcription from RNA polymerase II promoter by galactose"/>
    <property type="evidence" value="ECO:0007669"/>
    <property type="project" value="TreeGrafter"/>
</dbReference>
<keyword evidence="1" id="KW-0479">Metal-binding</keyword>
<dbReference type="InterPro" id="IPR007219">
    <property type="entry name" value="XnlR_reg_dom"/>
</dbReference>
<dbReference type="PANTHER" id="PTHR47424">
    <property type="entry name" value="REGULATORY PROTEIN GAL4"/>
    <property type="match status" value="1"/>
</dbReference>
<feature type="non-terminal residue" evidence="8">
    <location>
        <position position="1"/>
    </location>
</feature>
<sequence>SNKNARPTKRQKVSLACQECRDRKIKCDGQRPICGPCIKKKRPDGSCVYEPERGRRGVKSQYVQLLENKVRELENAMRFDQANTTGGVHGRSPSVASIDRPPEIAPRVIDAMGASTGIPDLRRENNGGDDNRQGYFGSSSAMSFMREVREVIGKKTTLSPDENRSGGSPSRRLSQSSRSYSVCHDYVLPPRKVADSLVRSYWTFVHTLYPFLHKPAFMKTYSRLWGYPEEEADPLFHCILNLVFALGCQLSPEIGENEREPTSDVFFQRSKKLLHFDILDEGNIKVVQALLLMGQYLQCTKMPGRCWIVVGLATRVAQGLGLHRDAHTMNSGRHKTNGNGCTRQLEREVISMAYGRPFMIPVTQNLILPQAIDDELLTSYPDPPAKQPEDKPSHMAFFAHTLQLYEIMGDILTTLYSTGTRRTNEETSIVSDEQHRASNLSSVIRLEMALSAWERALPWFLRLGTYTQDSANSPRNQRSMTDNILLRQNNVLRARYLHTCILLYRPVFAHFFALEESNHTSQDTGLQRSVFLQSSITCVSSAQELVEMIHRNIKELLPAWWYNMFYLYTSATVLLMARLFPKIKHSIGEDYLIESWDKCLSCLSEYQSYSDSAKWCYESLSDL</sequence>
<evidence type="ECO:0000256" key="3">
    <source>
        <dbReference type="ARBA" id="ARBA00023125"/>
    </source>
</evidence>
<dbReference type="SMART" id="SM00066">
    <property type="entry name" value="GAL4"/>
    <property type="match status" value="1"/>
</dbReference>
<reference evidence="8" key="1">
    <citation type="journal article" date="2022" name="IScience">
        <title>Evolution of zygomycete secretomes and the origins of terrestrial fungal ecologies.</title>
        <authorList>
            <person name="Chang Y."/>
            <person name="Wang Y."/>
            <person name="Mondo S."/>
            <person name="Ahrendt S."/>
            <person name="Andreopoulos W."/>
            <person name="Barry K."/>
            <person name="Beard J."/>
            <person name="Benny G.L."/>
            <person name="Blankenship S."/>
            <person name="Bonito G."/>
            <person name="Cuomo C."/>
            <person name="Desiro A."/>
            <person name="Gervers K.A."/>
            <person name="Hundley H."/>
            <person name="Kuo A."/>
            <person name="LaButti K."/>
            <person name="Lang B.F."/>
            <person name="Lipzen A."/>
            <person name="O'Donnell K."/>
            <person name="Pangilinan J."/>
            <person name="Reynolds N."/>
            <person name="Sandor L."/>
            <person name="Smith M.E."/>
            <person name="Tsang A."/>
            <person name="Grigoriev I.V."/>
            <person name="Stajich J.E."/>
            <person name="Spatafora J.W."/>
        </authorList>
    </citation>
    <scope>NUCLEOTIDE SEQUENCE</scope>
    <source>
        <strain evidence="8">RSA 2281</strain>
    </source>
</reference>
<evidence type="ECO:0000313" key="8">
    <source>
        <dbReference type="EMBL" id="KAI9244954.1"/>
    </source>
</evidence>
<keyword evidence="5" id="KW-0539">Nucleus</keyword>
<feature type="compositionally biased region" description="Low complexity" evidence="6">
    <location>
        <begin position="165"/>
        <end position="176"/>
    </location>
</feature>
<comment type="caution">
    <text evidence="8">The sequence shown here is derived from an EMBL/GenBank/DDBJ whole genome shotgun (WGS) entry which is preliminary data.</text>
</comment>
<dbReference type="PANTHER" id="PTHR47424:SF3">
    <property type="entry name" value="REGULATORY PROTEIN GAL4"/>
    <property type="match status" value="1"/>
</dbReference>
<evidence type="ECO:0000256" key="6">
    <source>
        <dbReference type="SAM" id="MobiDB-lite"/>
    </source>
</evidence>
<dbReference type="GO" id="GO:0005634">
    <property type="term" value="C:nucleus"/>
    <property type="evidence" value="ECO:0007669"/>
    <property type="project" value="TreeGrafter"/>
</dbReference>
<dbReference type="GO" id="GO:0000978">
    <property type="term" value="F:RNA polymerase II cis-regulatory region sequence-specific DNA binding"/>
    <property type="evidence" value="ECO:0007669"/>
    <property type="project" value="TreeGrafter"/>
</dbReference>
<dbReference type="InterPro" id="IPR036864">
    <property type="entry name" value="Zn2-C6_fun-type_DNA-bd_sf"/>
</dbReference>
<dbReference type="GO" id="GO:0008270">
    <property type="term" value="F:zinc ion binding"/>
    <property type="evidence" value="ECO:0007669"/>
    <property type="project" value="InterPro"/>
</dbReference>
<evidence type="ECO:0000259" key="7">
    <source>
        <dbReference type="PROSITE" id="PS50048"/>
    </source>
</evidence>
<name>A0AAD5JLF8_9FUNG</name>
<organism evidence="8 9">
    <name type="scientific">Phascolomyces articulosus</name>
    <dbReference type="NCBI Taxonomy" id="60185"/>
    <lineage>
        <taxon>Eukaryota</taxon>
        <taxon>Fungi</taxon>
        <taxon>Fungi incertae sedis</taxon>
        <taxon>Mucoromycota</taxon>
        <taxon>Mucoromycotina</taxon>
        <taxon>Mucoromycetes</taxon>
        <taxon>Mucorales</taxon>
        <taxon>Lichtheimiaceae</taxon>
        <taxon>Phascolomyces</taxon>
    </lineage>
</organism>
<dbReference type="Gene3D" id="4.10.240.10">
    <property type="entry name" value="Zn(2)-C6 fungal-type DNA-binding domain"/>
    <property type="match status" value="1"/>
</dbReference>
<feature type="region of interest" description="Disordered" evidence="6">
    <location>
        <begin position="153"/>
        <end position="176"/>
    </location>
</feature>
<proteinExistence type="predicted"/>
<feature type="region of interest" description="Disordered" evidence="6">
    <location>
        <begin position="116"/>
        <end position="137"/>
    </location>
</feature>
<feature type="domain" description="Zn(2)-C6 fungal-type" evidence="7">
    <location>
        <begin position="16"/>
        <end position="49"/>
    </location>
</feature>
<evidence type="ECO:0000256" key="5">
    <source>
        <dbReference type="ARBA" id="ARBA00023242"/>
    </source>
</evidence>
<accession>A0AAD5JLF8</accession>
<dbReference type="GO" id="GO:0006351">
    <property type="term" value="P:DNA-templated transcription"/>
    <property type="evidence" value="ECO:0007669"/>
    <property type="project" value="InterPro"/>
</dbReference>
<feature type="compositionally biased region" description="Basic and acidic residues" evidence="6">
    <location>
        <begin position="120"/>
        <end position="132"/>
    </location>
</feature>
<feature type="region of interest" description="Disordered" evidence="6">
    <location>
        <begin position="81"/>
        <end position="102"/>
    </location>
</feature>
<dbReference type="Pfam" id="PF04082">
    <property type="entry name" value="Fungal_trans"/>
    <property type="match status" value="1"/>
</dbReference>